<evidence type="ECO:0000313" key="7">
    <source>
        <dbReference type="EMBL" id="SVB64448.1"/>
    </source>
</evidence>
<keyword evidence="4 5" id="KW-0472">Membrane</keyword>
<dbReference type="PANTHER" id="PTHR10846:SF8">
    <property type="entry name" value="INNER MEMBRANE PROTEIN YRBG"/>
    <property type="match status" value="1"/>
</dbReference>
<feature type="transmembrane region" description="Helical" evidence="5">
    <location>
        <begin position="21"/>
        <end position="46"/>
    </location>
</feature>
<dbReference type="GO" id="GO:0005262">
    <property type="term" value="F:calcium channel activity"/>
    <property type="evidence" value="ECO:0007669"/>
    <property type="project" value="TreeGrafter"/>
</dbReference>
<feature type="non-terminal residue" evidence="7">
    <location>
        <position position="303"/>
    </location>
</feature>
<dbReference type="AlphaFoldDB" id="A0A382FN11"/>
<reference evidence="7" key="1">
    <citation type="submission" date="2018-05" db="EMBL/GenBank/DDBJ databases">
        <authorList>
            <person name="Lanie J.A."/>
            <person name="Ng W.-L."/>
            <person name="Kazmierczak K.M."/>
            <person name="Andrzejewski T.M."/>
            <person name="Davidsen T.M."/>
            <person name="Wayne K.J."/>
            <person name="Tettelin H."/>
            <person name="Glass J.I."/>
            <person name="Rusch D."/>
            <person name="Podicherti R."/>
            <person name="Tsui H.-C.T."/>
            <person name="Winkler M.E."/>
        </authorList>
    </citation>
    <scope>NUCLEOTIDE SEQUENCE</scope>
</reference>
<dbReference type="GO" id="GO:0006874">
    <property type="term" value="P:intracellular calcium ion homeostasis"/>
    <property type="evidence" value="ECO:0007669"/>
    <property type="project" value="TreeGrafter"/>
</dbReference>
<evidence type="ECO:0000256" key="3">
    <source>
        <dbReference type="ARBA" id="ARBA00022989"/>
    </source>
</evidence>
<dbReference type="EMBL" id="UINC01050915">
    <property type="protein sequence ID" value="SVB64448.1"/>
    <property type="molecule type" value="Genomic_DNA"/>
</dbReference>
<dbReference type="GO" id="GO:0008273">
    <property type="term" value="F:calcium, potassium:sodium antiporter activity"/>
    <property type="evidence" value="ECO:0007669"/>
    <property type="project" value="TreeGrafter"/>
</dbReference>
<keyword evidence="3 5" id="KW-1133">Transmembrane helix</keyword>
<evidence type="ECO:0000256" key="4">
    <source>
        <dbReference type="ARBA" id="ARBA00023136"/>
    </source>
</evidence>
<gene>
    <name evidence="7" type="ORF">METZ01_LOCUS217302</name>
</gene>
<feature type="transmembrane region" description="Helical" evidence="5">
    <location>
        <begin position="255"/>
        <end position="278"/>
    </location>
</feature>
<dbReference type="Pfam" id="PF01699">
    <property type="entry name" value="Na_Ca_ex"/>
    <property type="match status" value="2"/>
</dbReference>
<dbReference type="PANTHER" id="PTHR10846">
    <property type="entry name" value="SODIUM/POTASSIUM/CALCIUM EXCHANGER"/>
    <property type="match status" value="1"/>
</dbReference>
<evidence type="ECO:0000256" key="2">
    <source>
        <dbReference type="ARBA" id="ARBA00022692"/>
    </source>
</evidence>
<dbReference type="InterPro" id="IPR004837">
    <property type="entry name" value="NaCa_Exmemb"/>
</dbReference>
<dbReference type="InterPro" id="IPR044880">
    <property type="entry name" value="NCX_ion-bd_dom_sf"/>
</dbReference>
<feature type="domain" description="Sodium/calcium exchanger membrane region" evidence="6">
    <location>
        <begin position="190"/>
        <end position="302"/>
    </location>
</feature>
<feature type="transmembrane region" description="Helical" evidence="5">
    <location>
        <begin position="132"/>
        <end position="151"/>
    </location>
</feature>
<proteinExistence type="predicted"/>
<comment type="subcellular location">
    <subcellularLocation>
        <location evidence="1">Membrane</location>
        <topology evidence="1">Multi-pass membrane protein</topology>
    </subcellularLocation>
</comment>
<evidence type="ECO:0000259" key="6">
    <source>
        <dbReference type="Pfam" id="PF01699"/>
    </source>
</evidence>
<feature type="transmembrane region" description="Helical" evidence="5">
    <location>
        <begin position="228"/>
        <end position="248"/>
    </location>
</feature>
<feature type="transmembrane region" description="Helical" evidence="5">
    <location>
        <begin position="284"/>
        <end position="302"/>
    </location>
</feature>
<accession>A0A382FN11</accession>
<keyword evidence="2 5" id="KW-0812">Transmembrane</keyword>
<evidence type="ECO:0000256" key="1">
    <source>
        <dbReference type="ARBA" id="ARBA00004141"/>
    </source>
</evidence>
<feature type="domain" description="Sodium/calcium exchanger membrane region" evidence="6">
    <location>
        <begin position="1"/>
        <end position="150"/>
    </location>
</feature>
<name>A0A382FN11_9ZZZZ</name>
<feature type="transmembrane region" description="Helical" evidence="5">
    <location>
        <begin position="107"/>
        <end position="126"/>
    </location>
</feature>
<organism evidence="7">
    <name type="scientific">marine metagenome</name>
    <dbReference type="NCBI Taxonomy" id="408172"/>
    <lineage>
        <taxon>unclassified sequences</taxon>
        <taxon>metagenomes</taxon>
        <taxon>ecological metagenomes</taxon>
    </lineage>
</organism>
<feature type="transmembrane region" description="Helical" evidence="5">
    <location>
        <begin position="188"/>
        <end position="208"/>
    </location>
</feature>
<feature type="transmembrane region" description="Helical" evidence="5">
    <location>
        <begin position="58"/>
        <end position="79"/>
    </location>
</feature>
<dbReference type="InterPro" id="IPR004481">
    <property type="entry name" value="K/Na/Ca-exchanger"/>
</dbReference>
<protein>
    <recommendedName>
        <fullName evidence="6">Sodium/calcium exchanger membrane region domain-containing protein</fullName>
    </recommendedName>
</protein>
<evidence type="ECO:0000256" key="5">
    <source>
        <dbReference type="SAM" id="Phobius"/>
    </source>
</evidence>
<sequence length="303" mass="31403">MGAELLVSGSSRFASSRGVKPLLVGLTIVSVGTSAPELFISVVASLSGSANLAVGNVLGSNLANVGLVLGISAMIRPLVLEGRPFRLSEWGWRDWSRARSWFATRTAGREASVMLLITLLALWIIWNSPIEVPEGLLLIALAIGYLVWLFLQNAQKEHAGVLGEGEGSAGEAVGLSVGTPARARASTLHPWVGIVAGCLGLVAGAYLVRDSALSIAGIVGMSERAIGLSLVAVGTSLPELATCIVGAWREEGGIVVGNILGSNIFNLTLVLGITSTITPINHQIPASDFLAVMIISTLIVPVV</sequence>
<dbReference type="GO" id="GO:0005886">
    <property type="term" value="C:plasma membrane"/>
    <property type="evidence" value="ECO:0007669"/>
    <property type="project" value="TreeGrafter"/>
</dbReference>
<dbReference type="Gene3D" id="1.20.1420.30">
    <property type="entry name" value="NCX, central ion-binding region"/>
    <property type="match status" value="2"/>
</dbReference>